<evidence type="ECO:0000313" key="3">
    <source>
        <dbReference type="EMBL" id="RXK53217.1"/>
    </source>
</evidence>
<evidence type="ECO:0000259" key="1">
    <source>
        <dbReference type="Pfam" id="PF00534"/>
    </source>
</evidence>
<evidence type="ECO:0000259" key="2">
    <source>
        <dbReference type="Pfam" id="PF13439"/>
    </source>
</evidence>
<accession>A0A4Q1C4A3</accession>
<dbReference type="Gene3D" id="3.40.50.2000">
    <property type="entry name" value="Glycogen Phosphorylase B"/>
    <property type="match status" value="2"/>
</dbReference>
<dbReference type="Pfam" id="PF00534">
    <property type="entry name" value="Glycos_transf_1"/>
    <property type="match status" value="1"/>
</dbReference>
<dbReference type="InterPro" id="IPR001296">
    <property type="entry name" value="Glyco_trans_1"/>
</dbReference>
<dbReference type="SUPFAM" id="SSF53756">
    <property type="entry name" value="UDP-Glycosyltransferase/glycogen phosphorylase"/>
    <property type="match status" value="1"/>
</dbReference>
<dbReference type="PANTHER" id="PTHR12526:SF636">
    <property type="entry name" value="BLL3647 PROTEIN"/>
    <property type="match status" value="1"/>
</dbReference>
<dbReference type="PANTHER" id="PTHR12526">
    <property type="entry name" value="GLYCOSYLTRANSFERASE"/>
    <property type="match status" value="1"/>
</dbReference>
<feature type="domain" description="Glycosyl transferase family 1" evidence="1">
    <location>
        <begin position="222"/>
        <end position="382"/>
    </location>
</feature>
<protein>
    <submittedName>
        <fullName evidence="3">Colanic acid biosynthesis glycosyltransferase WcaL</fullName>
    </submittedName>
</protein>
<dbReference type="GO" id="GO:0016757">
    <property type="term" value="F:glycosyltransferase activity"/>
    <property type="evidence" value="ECO:0007669"/>
    <property type="project" value="InterPro"/>
</dbReference>
<dbReference type="OrthoDB" id="73743at2"/>
<evidence type="ECO:0000313" key="4">
    <source>
        <dbReference type="Proteomes" id="UP000290218"/>
    </source>
</evidence>
<keyword evidence="4" id="KW-1185">Reference proteome</keyword>
<keyword evidence="3" id="KW-0808">Transferase</keyword>
<reference evidence="3 4" key="1">
    <citation type="submission" date="2019-01" db="EMBL/GenBank/DDBJ databases">
        <title>Lacunisphaera sp. strain TWA-58.</title>
        <authorList>
            <person name="Chen W.-M."/>
        </authorList>
    </citation>
    <scope>NUCLEOTIDE SEQUENCE [LARGE SCALE GENOMIC DNA]</scope>
    <source>
        <strain evidence="3 4">TWA-58</strain>
    </source>
</reference>
<proteinExistence type="predicted"/>
<feature type="domain" description="Glycosyltransferase subfamily 4-like N-terminal" evidence="2">
    <location>
        <begin position="88"/>
        <end position="205"/>
    </location>
</feature>
<name>A0A4Q1C4A3_9BACT</name>
<dbReference type="EMBL" id="SDHX01000002">
    <property type="protein sequence ID" value="RXK53217.1"/>
    <property type="molecule type" value="Genomic_DNA"/>
</dbReference>
<comment type="caution">
    <text evidence="3">The sequence shown here is derived from an EMBL/GenBank/DDBJ whole genome shotgun (WGS) entry which is preliminary data.</text>
</comment>
<dbReference type="InterPro" id="IPR028098">
    <property type="entry name" value="Glyco_trans_4-like_N"/>
</dbReference>
<dbReference type="AlphaFoldDB" id="A0A4Q1C4A3"/>
<sequence>MSRLKAGPSIVLLYTTFPKISETFLQRDVAALQAKGLNLRIYSLWGGGGEFRGLQVRSFNKWRLLPLFLFEIPWQCVRRPRLIRDLFEGVFTRAAPSWLNFWENMLGAGFAGCFYRELQRDPPALVHGAWAGAPATAGWVWWRMFGWRYSSGAHAYDIYEHGGDWWLMEKLQHARFIHASTEAAKRELVERGVPAAKIQVIRRGLEAFPPLKPLRPVRSPLRLVCVARLVAKKGLDHQLRIYAALKQAGFAFEARIVGDGPLQDSLLALAAQLGVAEQVKFLGRLEQPQVWEQLAWADVLLHTGVIAPSGDRDGLPNVIPEAMSAGVLVVTSPVSATTEAVQQERTGLVCDVDLPLAWQVALQRFRDDDLLAERLRAGARRWVEENYDAHRNTDRLVACFEEAMKP</sequence>
<dbReference type="CDD" id="cd03801">
    <property type="entry name" value="GT4_PimA-like"/>
    <property type="match status" value="1"/>
</dbReference>
<gene>
    <name evidence="3" type="ORF">ESB00_16090</name>
</gene>
<dbReference type="Proteomes" id="UP000290218">
    <property type="component" value="Unassembled WGS sequence"/>
</dbReference>
<dbReference type="Pfam" id="PF13439">
    <property type="entry name" value="Glyco_transf_4"/>
    <property type="match status" value="1"/>
</dbReference>
<organism evidence="3 4">
    <name type="scientific">Oleiharenicola lentus</name>
    <dbReference type="NCBI Taxonomy" id="2508720"/>
    <lineage>
        <taxon>Bacteria</taxon>
        <taxon>Pseudomonadati</taxon>
        <taxon>Verrucomicrobiota</taxon>
        <taxon>Opitutia</taxon>
        <taxon>Opitutales</taxon>
        <taxon>Opitutaceae</taxon>
        <taxon>Oleiharenicola</taxon>
    </lineage>
</organism>